<evidence type="ECO:0000313" key="8">
    <source>
        <dbReference type="EMBL" id="OAD69308.1"/>
    </source>
</evidence>
<feature type="domain" description="PABC" evidence="7">
    <location>
        <begin position="682"/>
        <end position="756"/>
    </location>
</feature>
<evidence type="ECO:0000256" key="2">
    <source>
        <dbReference type="ARBA" id="ARBA00022737"/>
    </source>
</evidence>
<dbReference type="Proteomes" id="UP000077315">
    <property type="component" value="Unassembled WGS sequence"/>
</dbReference>
<dbReference type="SMART" id="SM00517">
    <property type="entry name" value="PolyA"/>
    <property type="match status" value="1"/>
</dbReference>
<dbReference type="Gene3D" id="3.30.70.330">
    <property type="match status" value="3"/>
</dbReference>
<feature type="compositionally biased region" description="Low complexity" evidence="5">
    <location>
        <begin position="217"/>
        <end position="235"/>
    </location>
</feature>
<dbReference type="STRING" id="763407.A0A167L0I9"/>
<dbReference type="SMART" id="SM00360">
    <property type="entry name" value="RRM"/>
    <property type="match status" value="3"/>
</dbReference>
<dbReference type="EMBL" id="KV440992">
    <property type="protein sequence ID" value="OAD69308.1"/>
    <property type="molecule type" value="Genomic_DNA"/>
</dbReference>
<feature type="region of interest" description="Disordered" evidence="5">
    <location>
        <begin position="211"/>
        <end position="240"/>
    </location>
</feature>
<dbReference type="Pfam" id="PF00076">
    <property type="entry name" value="RRM_1"/>
    <property type="match status" value="2"/>
</dbReference>
<dbReference type="OrthoDB" id="6159137at2759"/>
<dbReference type="Pfam" id="PF00658">
    <property type="entry name" value="MLLE"/>
    <property type="match status" value="1"/>
</dbReference>
<dbReference type="PROSITE" id="PS51309">
    <property type="entry name" value="PABC"/>
    <property type="match status" value="1"/>
</dbReference>
<protein>
    <submittedName>
        <fullName evidence="8">Uncharacterized protein</fullName>
    </submittedName>
</protein>
<accession>A0A167L0I9</accession>
<dbReference type="CDD" id="cd00590">
    <property type="entry name" value="RRM_SF"/>
    <property type="match status" value="1"/>
</dbReference>
<dbReference type="InParanoid" id="A0A167L0I9"/>
<evidence type="ECO:0000256" key="4">
    <source>
        <dbReference type="PROSITE-ProRule" id="PRU00176"/>
    </source>
</evidence>
<evidence type="ECO:0000259" key="7">
    <source>
        <dbReference type="PROSITE" id="PS51309"/>
    </source>
</evidence>
<dbReference type="PROSITE" id="PS50102">
    <property type="entry name" value="RRM"/>
    <property type="match status" value="2"/>
</dbReference>
<dbReference type="SUPFAM" id="SSF54928">
    <property type="entry name" value="RNA-binding domain, RBD"/>
    <property type="match status" value="2"/>
</dbReference>
<dbReference type="GeneID" id="29000407"/>
<name>A0A167L0I9_PHYB8</name>
<dbReference type="GO" id="GO:0003723">
    <property type="term" value="F:RNA binding"/>
    <property type="evidence" value="ECO:0007669"/>
    <property type="project" value="UniProtKB-UniRule"/>
</dbReference>
<dbReference type="AlphaFoldDB" id="A0A167L0I9"/>
<feature type="compositionally biased region" description="Polar residues" evidence="5">
    <location>
        <begin position="356"/>
        <end position="377"/>
    </location>
</feature>
<sequence length="756" mass="83299">MADTYNSHSLVVRLPKSKSGSTRSNDQDIHYFSELTNELFTDTLYFEGLITSASESDFRILLDHYHPIEITFARDHCSGFLRLSDPQSADRLYAVCNGYTFSDGSKLQFRLNRDKYNDPAPQGDLLQVKGLPNNIDDDGLYELFRPFGPLSVCKPIVENNIFRGAALIEYFFHESSENAQHHLHGKSLYASGNIITITPLATMKTNSKPLSSFDFRSNNNSSNSSSNNSSSNNNNIGEKSESSHVDYMNLYIKNLDPSITSENLKELFGKYGHIVSARVMSNPSTRQSKGYGFVSYGKADEASAALHDMNNVMVGSKALIVAYHEPKRPRQEKSMTGGGNNGNSNGSGGAGGGSSPNHNLMSYNTNTLQSNQPQEYPSYTPSHMPEPVYYTSDNRHPHDMIMQSSIHMSSPVSGLGIDNVDQLASNIKDLSIGQRHQPMSMPVPHPTQRKPSLADLPYGHSPHSAVRLSPQFPSPPISGTSTGGGPSLASLASGISVQQPPTMPHHHQQHQQQDFKKQPEGKPSLRRRGSLESICSVMTETSSNVQHQKMTNAVMHCGSYGKSLPDIVDMLLTLKRKERTLCLFNPDFLQEKIGLALEALDVFSEDFDTDEEDVPPMPTRKHPGSPLLAEVSSAMFISRSTKNLNTIPNAEEAALIQFSPPSRNHIPVEIATAPSEENGEEATLKLLESLEGRPSQEKKQLLGDRLFPLVKATGAKHAPKITIRLLDTIEITELAHLMYDKEALKQRVEVAAANLK</sequence>
<keyword evidence="2" id="KW-0677">Repeat</keyword>
<dbReference type="VEuPathDB" id="FungiDB:PHYBLDRAFT_188427"/>
<dbReference type="InterPro" id="IPR036053">
    <property type="entry name" value="PABP-dom"/>
</dbReference>
<feature type="region of interest" description="Disordered" evidence="5">
    <location>
        <begin position="328"/>
        <end position="377"/>
    </location>
</feature>
<dbReference type="InterPro" id="IPR000504">
    <property type="entry name" value="RRM_dom"/>
</dbReference>
<proteinExistence type="inferred from homology"/>
<reference evidence="9" key="1">
    <citation type="submission" date="2015-06" db="EMBL/GenBank/DDBJ databases">
        <title>Expansion of signal transduction pathways in fungi by whole-genome duplication.</title>
        <authorList>
            <consortium name="DOE Joint Genome Institute"/>
            <person name="Corrochano L.M."/>
            <person name="Kuo A."/>
            <person name="Marcet-Houben M."/>
            <person name="Polaino S."/>
            <person name="Salamov A."/>
            <person name="Villalobos J.M."/>
            <person name="Alvarez M.I."/>
            <person name="Avalos J."/>
            <person name="Benito E.P."/>
            <person name="Benoit I."/>
            <person name="Burger G."/>
            <person name="Camino L.P."/>
            <person name="Canovas D."/>
            <person name="Cerda-Olmedo E."/>
            <person name="Cheng J.-F."/>
            <person name="Dominguez A."/>
            <person name="Elias M."/>
            <person name="Eslava A.P."/>
            <person name="Glaser F."/>
            <person name="Grimwood J."/>
            <person name="Gutierrez G."/>
            <person name="Heitman J."/>
            <person name="Henrissat B."/>
            <person name="Iturriaga E.A."/>
            <person name="Lang B.F."/>
            <person name="Lavin J.L."/>
            <person name="Lee S."/>
            <person name="Li W."/>
            <person name="Lindquist E."/>
            <person name="Lopez-Garcia S."/>
            <person name="Luque E.M."/>
            <person name="Marcos A.T."/>
            <person name="Martin J."/>
            <person name="McCluskey K."/>
            <person name="Medina H.R."/>
            <person name="Miralles-Duran A."/>
            <person name="Miyazaki A."/>
            <person name="Munoz-Torres E."/>
            <person name="Oguiza J.A."/>
            <person name="Ohm R."/>
            <person name="Olmedo M."/>
            <person name="Orejas M."/>
            <person name="Ortiz-Castellanos L."/>
            <person name="Pisabarro A.G."/>
            <person name="Rodriguez-Romero J."/>
            <person name="Ruiz-Herrera J."/>
            <person name="Ruiz-Vazquez R."/>
            <person name="Sanz C."/>
            <person name="Schackwitz W."/>
            <person name="Schmutz J."/>
            <person name="Shahriari M."/>
            <person name="Shelest E."/>
            <person name="Silva-Franco F."/>
            <person name="Soanes D."/>
            <person name="Syed K."/>
            <person name="Tagua V.G."/>
            <person name="Talbot N.J."/>
            <person name="Thon M."/>
            <person name="De vries R.P."/>
            <person name="Wiebenga A."/>
            <person name="Yadav J.S."/>
            <person name="Braun E.L."/>
            <person name="Baker S."/>
            <person name="Garre V."/>
            <person name="Horwitz B."/>
            <person name="Torres-Martinez S."/>
            <person name="Idnurm A."/>
            <person name="Herrera-Estrella A."/>
            <person name="Gabaldon T."/>
            <person name="Grigoriev I.V."/>
        </authorList>
    </citation>
    <scope>NUCLEOTIDE SEQUENCE [LARGE SCALE GENOMIC DNA]</scope>
    <source>
        <strain evidence="9">NRRL 1555(-)</strain>
    </source>
</reference>
<dbReference type="InterPro" id="IPR035979">
    <property type="entry name" value="RBD_domain_sf"/>
</dbReference>
<feature type="domain" description="RRM" evidence="6">
    <location>
        <begin position="248"/>
        <end position="326"/>
    </location>
</feature>
<keyword evidence="9" id="KW-1185">Reference proteome</keyword>
<dbReference type="InterPro" id="IPR012677">
    <property type="entry name" value="Nucleotide-bd_a/b_plait_sf"/>
</dbReference>
<evidence type="ECO:0000259" key="6">
    <source>
        <dbReference type="PROSITE" id="PS50102"/>
    </source>
</evidence>
<feature type="region of interest" description="Disordered" evidence="5">
    <location>
        <begin position="436"/>
        <end position="528"/>
    </location>
</feature>
<gene>
    <name evidence="8" type="ORF">PHYBLDRAFT_188427</name>
</gene>
<evidence type="ECO:0000256" key="5">
    <source>
        <dbReference type="SAM" id="MobiDB-lite"/>
    </source>
</evidence>
<organism evidence="8 9">
    <name type="scientific">Phycomyces blakesleeanus (strain ATCC 8743b / DSM 1359 / FGSC 10004 / NBRC 33097 / NRRL 1555)</name>
    <dbReference type="NCBI Taxonomy" id="763407"/>
    <lineage>
        <taxon>Eukaryota</taxon>
        <taxon>Fungi</taxon>
        <taxon>Fungi incertae sedis</taxon>
        <taxon>Mucoromycota</taxon>
        <taxon>Mucoromycotina</taxon>
        <taxon>Mucoromycetes</taxon>
        <taxon>Mucorales</taxon>
        <taxon>Phycomycetaceae</taxon>
        <taxon>Phycomyces</taxon>
    </lineage>
</organism>
<feature type="domain" description="RRM" evidence="6">
    <location>
        <begin position="124"/>
        <end position="202"/>
    </location>
</feature>
<keyword evidence="3 4" id="KW-0694">RNA-binding</keyword>
<evidence type="ECO:0000256" key="1">
    <source>
        <dbReference type="ARBA" id="ARBA00008557"/>
    </source>
</evidence>
<dbReference type="SUPFAM" id="SSF63570">
    <property type="entry name" value="PABC (PABP) domain"/>
    <property type="match status" value="1"/>
</dbReference>
<feature type="compositionally biased region" description="Gly residues" evidence="5">
    <location>
        <begin position="336"/>
        <end position="354"/>
    </location>
</feature>
<dbReference type="InterPro" id="IPR002004">
    <property type="entry name" value="PABP_HYD_C"/>
</dbReference>
<evidence type="ECO:0000256" key="3">
    <source>
        <dbReference type="ARBA" id="ARBA00022884"/>
    </source>
</evidence>
<dbReference type="RefSeq" id="XP_018287348.1">
    <property type="nucleotide sequence ID" value="XM_018439501.1"/>
</dbReference>
<comment type="similarity">
    <text evidence="1">Belongs to the polyadenylate-binding protein type-1 family.</text>
</comment>
<feature type="compositionally biased region" description="Low complexity" evidence="5">
    <location>
        <begin position="487"/>
        <end position="500"/>
    </location>
</feature>
<evidence type="ECO:0000313" key="9">
    <source>
        <dbReference type="Proteomes" id="UP000077315"/>
    </source>
</evidence>
<dbReference type="Gene3D" id="1.10.1900.10">
    <property type="entry name" value="c-terminal domain of poly(a) binding protein"/>
    <property type="match status" value="1"/>
</dbReference>
<dbReference type="PANTHER" id="PTHR24012">
    <property type="entry name" value="RNA BINDING PROTEIN"/>
    <property type="match status" value="1"/>
</dbReference>